<feature type="domain" description="BZIP" evidence="7">
    <location>
        <begin position="152"/>
        <end position="215"/>
    </location>
</feature>
<dbReference type="Pfam" id="PF07716">
    <property type="entry name" value="bZIP_2"/>
    <property type="match status" value="1"/>
</dbReference>
<feature type="compositionally biased region" description="Basic residues" evidence="6">
    <location>
        <begin position="48"/>
        <end position="58"/>
    </location>
</feature>
<evidence type="ECO:0000313" key="9">
    <source>
        <dbReference type="Proteomes" id="UP000799536"/>
    </source>
</evidence>
<evidence type="ECO:0000256" key="5">
    <source>
        <dbReference type="ARBA" id="ARBA00023242"/>
    </source>
</evidence>
<evidence type="ECO:0000256" key="1">
    <source>
        <dbReference type="ARBA" id="ARBA00004123"/>
    </source>
</evidence>
<dbReference type="SUPFAM" id="SSF57959">
    <property type="entry name" value="Leucine zipper domain"/>
    <property type="match status" value="1"/>
</dbReference>
<dbReference type="Proteomes" id="UP000799536">
    <property type="component" value="Unassembled WGS sequence"/>
</dbReference>
<dbReference type="EMBL" id="ML993849">
    <property type="protein sequence ID" value="KAF2205788.1"/>
    <property type="molecule type" value="Genomic_DNA"/>
</dbReference>
<gene>
    <name evidence="8" type="ORF">GQ43DRAFT_436673</name>
</gene>
<dbReference type="PANTHER" id="PTHR13044">
    <property type="entry name" value="ACTIVATING TRANSCRIPTION FACTOR ATF 4/5"/>
    <property type="match status" value="1"/>
</dbReference>
<reference evidence="8" key="1">
    <citation type="journal article" date="2020" name="Stud. Mycol.">
        <title>101 Dothideomycetes genomes: a test case for predicting lifestyles and emergence of pathogens.</title>
        <authorList>
            <person name="Haridas S."/>
            <person name="Albert R."/>
            <person name="Binder M."/>
            <person name="Bloem J."/>
            <person name="Labutti K."/>
            <person name="Salamov A."/>
            <person name="Andreopoulos B."/>
            <person name="Baker S."/>
            <person name="Barry K."/>
            <person name="Bills G."/>
            <person name="Bluhm B."/>
            <person name="Cannon C."/>
            <person name="Castanera R."/>
            <person name="Culley D."/>
            <person name="Daum C."/>
            <person name="Ezra D."/>
            <person name="Gonzalez J."/>
            <person name="Henrissat B."/>
            <person name="Kuo A."/>
            <person name="Liang C."/>
            <person name="Lipzen A."/>
            <person name="Lutzoni F."/>
            <person name="Magnuson J."/>
            <person name="Mondo S."/>
            <person name="Nolan M."/>
            <person name="Ohm R."/>
            <person name="Pangilinan J."/>
            <person name="Park H.-J."/>
            <person name="Ramirez L."/>
            <person name="Alfaro M."/>
            <person name="Sun H."/>
            <person name="Tritt A."/>
            <person name="Yoshinaga Y."/>
            <person name="Zwiers L.-H."/>
            <person name="Turgeon B."/>
            <person name="Goodwin S."/>
            <person name="Spatafora J."/>
            <person name="Crous P."/>
            <person name="Grigoriev I."/>
        </authorList>
    </citation>
    <scope>NUCLEOTIDE SEQUENCE</scope>
    <source>
        <strain evidence="8">ATCC 74209</strain>
    </source>
</reference>
<organism evidence="8 9">
    <name type="scientific">Delitschia confertaspora ATCC 74209</name>
    <dbReference type="NCBI Taxonomy" id="1513339"/>
    <lineage>
        <taxon>Eukaryota</taxon>
        <taxon>Fungi</taxon>
        <taxon>Dikarya</taxon>
        <taxon>Ascomycota</taxon>
        <taxon>Pezizomycotina</taxon>
        <taxon>Dothideomycetes</taxon>
        <taxon>Pleosporomycetidae</taxon>
        <taxon>Pleosporales</taxon>
        <taxon>Delitschiaceae</taxon>
        <taxon>Delitschia</taxon>
    </lineage>
</organism>
<comment type="caution">
    <text evidence="8">The sequence shown here is derived from an EMBL/GenBank/DDBJ whole genome shotgun (WGS) entry which is preliminary data.</text>
</comment>
<dbReference type="PROSITE" id="PS50217">
    <property type="entry name" value="BZIP"/>
    <property type="match status" value="1"/>
</dbReference>
<keyword evidence="3" id="KW-0238">DNA-binding</keyword>
<dbReference type="PROSITE" id="PS00036">
    <property type="entry name" value="BZIP_BASIC"/>
    <property type="match status" value="1"/>
</dbReference>
<dbReference type="InterPro" id="IPR046347">
    <property type="entry name" value="bZIP_sf"/>
</dbReference>
<dbReference type="GO" id="GO:0005634">
    <property type="term" value="C:nucleus"/>
    <property type="evidence" value="ECO:0007669"/>
    <property type="project" value="UniProtKB-SubCell"/>
</dbReference>
<sequence length="237" mass="26515">MSQFHRLGNSGGPTFAPDFASLNLSGLDTDFSAALDPDLLDAPDWYHQHHHHQGHHTHQTSQSPHEASLVPGYEVAFSSSLSPGIPATHGDVVGAHYPTLLNHMEAVAMQPHLDNLISPGLQQTTFPPYSLAYTESTASSAQSASEDPLVDQQAEEEKRKRNQAASARFRQKKKQREQQIVEESRRMMVRTKKLEAEVDTLTRENKFLKRLLVEKVEVMSDEEKDLLRKTTGLGQKK</sequence>
<feature type="region of interest" description="Disordered" evidence="6">
    <location>
        <begin position="48"/>
        <end position="68"/>
    </location>
</feature>
<evidence type="ECO:0000256" key="4">
    <source>
        <dbReference type="ARBA" id="ARBA00023163"/>
    </source>
</evidence>
<protein>
    <recommendedName>
        <fullName evidence="7">BZIP domain-containing protein</fullName>
    </recommendedName>
</protein>
<name>A0A9P4JU20_9PLEO</name>
<keyword evidence="9" id="KW-1185">Reference proteome</keyword>
<dbReference type="GO" id="GO:0000977">
    <property type="term" value="F:RNA polymerase II transcription regulatory region sequence-specific DNA binding"/>
    <property type="evidence" value="ECO:0007669"/>
    <property type="project" value="TreeGrafter"/>
</dbReference>
<dbReference type="OrthoDB" id="1939598at2759"/>
<accession>A0A9P4JU20</accession>
<feature type="compositionally biased region" description="Low complexity" evidence="6">
    <location>
        <begin position="137"/>
        <end position="146"/>
    </location>
</feature>
<comment type="subcellular location">
    <subcellularLocation>
        <location evidence="1">Nucleus</location>
    </subcellularLocation>
</comment>
<dbReference type="CDD" id="cd14705">
    <property type="entry name" value="bZIP_Zip1"/>
    <property type="match status" value="1"/>
</dbReference>
<evidence type="ECO:0000256" key="2">
    <source>
        <dbReference type="ARBA" id="ARBA00023015"/>
    </source>
</evidence>
<keyword evidence="5" id="KW-0539">Nucleus</keyword>
<dbReference type="AlphaFoldDB" id="A0A9P4JU20"/>
<proteinExistence type="predicted"/>
<keyword evidence="2" id="KW-0805">Transcription regulation</keyword>
<evidence type="ECO:0000313" key="8">
    <source>
        <dbReference type="EMBL" id="KAF2205788.1"/>
    </source>
</evidence>
<dbReference type="Gene3D" id="1.20.5.170">
    <property type="match status" value="1"/>
</dbReference>
<dbReference type="GO" id="GO:0001228">
    <property type="term" value="F:DNA-binding transcription activator activity, RNA polymerase II-specific"/>
    <property type="evidence" value="ECO:0007669"/>
    <property type="project" value="TreeGrafter"/>
</dbReference>
<dbReference type="PANTHER" id="PTHR13044:SF14">
    <property type="entry name" value="CRYPTOCEPHAL, ISOFORM A"/>
    <property type="match status" value="1"/>
</dbReference>
<evidence type="ECO:0000256" key="6">
    <source>
        <dbReference type="SAM" id="MobiDB-lite"/>
    </source>
</evidence>
<dbReference type="InterPro" id="IPR004827">
    <property type="entry name" value="bZIP"/>
</dbReference>
<evidence type="ECO:0000259" key="7">
    <source>
        <dbReference type="PROSITE" id="PS50217"/>
    </source>
</evidence>
<keyword evidence="4" id="KW-0804">Transcription</keyword>
<feature type="region of interest" description="Disordered" evidence="6">
    <location>
        <begin position="137"/>
        <end position="179"/>
    </location>
</feature>
<evidence type="ECO:0000256" key="3">
    <source>
        <dbReference type="ARBA" id="ARBA00023125"/>
    </source>
</evidence>